<dbReference type="PANTHER" id="PTHR33048:SF47">
    <property type="entry name" value="INTEGRAL MEMBRANE PROTEIN-RELATED"/>
    <property type="match status" value="1"/>
</dbReference>
<comment type="similarity">
    <text evidence="5">Belongs to the SAT4 family.</text>
</comment>
<dbReference type="PANTHER" id="PTHR33048">
    <property type="entry name" value="PTH11-LIKE INTEGRAL MEMBRANE PROTEIN (AFU_ORTHOLOGUE AFUA_5G11245)"/>
    <property type="match status" value="1"/>
</dbReference>
<evidence type="ECO:0000256" key="5">
    <source>
        <dbReference type="ARBA" id="ARBA00038359"/>
    </source>
</evidence>
<evidence type="ECO:0000256" key="2">
    <source>
        <dbReference type="ARBA" id="ARBA00022692"/>
    </source>
</evidence>
<proteinExistence type="inferred from homology"/>
<dbReference type="AlphaFoldDB" id="A0AB34KPH6"/>
<name>A0AB34KPH6_9PEZI</name>
<protein>
    <recommendedName>
        <fullName evidence="7">Rhodopsin domain-containing protein</fullName>
    </recommendedName>
</protein>
<feature type="transmembrane region" description="Helical" evidence="6">
    <location>
        <begin position="6"/>
        <end position="28"/>
    </location>
</feature>
<comment type="subcellular location">
    <subcellularLocation>
        <location evidence="1">Membrane</location>
        <topology evidence="1">Multi-pass membrane protein</topology>
    </subcellularLocation>
</comment>
<evidence type="ECO:0000313" key="9">
    <source>
        <dbReference type="Proteomes" id="UP000803884"/>
    </source>
</evidence>
<dbReference type="InterPro" id="IPR052337">
    <property type="entry name" value="SAT4-like"/>
</dbReference>
<accession>A0AB34KPH6</accession>
<evidence type="ECO:0000256" key="4">
    <source>
        <dbReference type="ARBA" id="ARBA00023136"/>
    </source>
</evidence>
<evidence type="ECO:0000256" key="6">
    <source>
        <dbReference type="SAM" id="Phobius"/>
    </source>
</evidence>
<organism evidence="8 9">
    <name type="scientific">Cladosporium halotolerans</name>
    <dbReference type="NCBI Taxonomy" id="1052096"/>
    <lineage>
        <taxon>Eukaryota</taxon>
        <taxon>Fungi</taxon>
        <taxon>Dikarya</taxon>
        <taxon>Ascomycota</taxon>
        <taxon>Pezizomycotina</taxon>
        <taxon>Dothideomycetes</taxon>
        <taxon>Dothideomycetidae</taxon>
        <taxon>Cladosporiales</taxon>
        <taxon>Cladosporiaceae</taxon>
        <taxon>Cladosporium</taxon>
    </lineage>
</organism>
<keyword evidence="2 6" id="KW-0812">Transmembrane</keyword>
<keyword evidence="9" id="KW-1185">Reference proteome</keyword>
<feature type="domain" description="Rhodopsin" evidence="7">
    <location>
        <begin position="12"/>
        <end position="103"/>
    </location>
</feature>
<evidence type="ECO:0000256" key="3">
    <source>
        <dbReference type="ARBA" id="ARBA00022989"/>
    </source>
</evidence>
<feature type="transmembrane region" description="Helical" evidence="6">
    <location>
        <begin position="76"/>
        <end position="99"/>
    </location>
</feature>
<evidence type="ECO:0000313" key="8">
    <source>
        <dbReference type="EMBL" id="KAL1585108.1"/>
    </source>
</evidence>
<reference evidence="8 9" key="1">
    <citation type="journal article" date="2020" name="Microbiol. Resour. Announc.">
        <title>Draft Genome Sequence of a Cladosporium Species Isolated from the Mesophotic Ascidian Didemnum maculosum.</title>
        <authorList>
            <person name="Gioti A."/>
            <person name="Siaperas R."/>
            <person name="Nikolaivits E."/>
            <person name="Le Goff G."/>
            <person name="Ouazzani J."/>
            <person name="Kotoulas G."/>
            <person name="Topakas E."/>
        </authorList>
    </citation>
    <scope>NUCLEOTIDE SEQUENCE [LARGE SCALE GENOMIC DNA]</scope>
    <source>
        <strain evidence="8 9">TM138-S3</strain>
    </source>
</reference>
<gene>
    <name evidence="8" type="ORF">WHR41_06543</name>
</gene>
<dbReference type="RefSeq" id="XP_069228214.1">
    <property type="nucleotide sequence ID" value="XM_069375148.1"/>
</dbReference>
<dbReference type="GeneID" id="96007986"/>
<comment type="caution">
    <text evidence="8">The sequence shown here is derived from an EMBL/GenBank/DDBJ whole genome shotgun (WGS) entry which is preliminary data.</text>
</comment>
<evidence type="ECO:0000256" key="1">
    <source>
        <dbReference type="ARBA" id="ARBA00004141"/>
    </source>
</evidence>
<dbReference type="Proteomes" id="UP000803884">
    <property type="component" value="Unassembled WGS sequence"/>
</dbReference>
<keyword evidence="4 6" id="KW-0472">Membrane</keyword>
<sequence length="181" mass="20327">MDQIVVLKSLIMTNILTDLFIFVLPIRSVWKLQMRKTEKLAVISCFALGAACVIIGIVRFWQIFVIDLIGNLTGTSLTTFMLCSIELMLAGLCINIPMLRPFYLRWRAKHKSSAAGSQDFHSAALKASRTNPLEEGRHGQGHTTWIELENDSSHDDDGSSERKLTRDQPAVIHVSKNWSVT</sequence>
<dbReference type="GO" id="GO:0016020">
    <property type="term" value="C:membrane"/>
    <property type="evidence" value="ECO:0007669"/>
    <property type="project" value="UniProtKB-SubCell"/>
</dbReference>
<evidence type="ECO:0000259" key="7">
    <source>
        <dbReference type="Pfam" id="PF20684"/>
    </source>
</evidence>
<dbReference type="EMBL" id="JAAQHG020000021">
    <property type="protein sequence ID" value="KAL1585108.1"/>
    <property type="molecule type" value="Genomic_DNA"/>
</dbReference>
<feature type="transmembrane region" description="Helical" evidence="6">
    <location>
        <begin position="40"/>
        <end position="64"/>
    </location>
</feature>
<keyword evidence="3 6" id="KW-1133">Transmembrane helix</keyword>
<dbReference type="InterPro" id="IPR049326">
    <property type="entry name" value="Rhodopsin_dom_fungi"/>
</dbReference>
<dbReference type="Pfam" id="PF20684">
    <property type="entry name" value="Fung_rhodopsin"/>
    <property type="match status" value="1"/>
</dbReference>